<dbReference type="EMBL" id="BNAI01000002">
    <property type="protein sequence ID" value="GHF14633.1"/>
    <property type="molecule type" value="Genomic_DNA"/>
</dbReference>
<keyword evidence="3" id="KW-0378">Hydrolase</keyword>
<dbReference type="Proteomes" id="UP000617531">
    <property type="component" value="Unassembled WGS sequence"/>
</dbReference>
<evidence type="ECO:0000313" key="6">
    <source>
        <dbReference type="EMBL" id="GHF14633.1"/>
    </source>
</evidence>
<gene>
    <name evidence="6" type="ORF">GCM10011600_14470</name>
</gene>
<keyword evidence="7" id="KW-1185">Reference proteome</keyword>
<organism evidence="6 7">
    <name type="scientific">Pseudolysinimonas yzui</name>
    <dbReference type="NCBI Taxonomy" id="2708254"/>
    <lineage>
        <taxon>Bacteria</taxon>
        <taxon>Bacillati</taxon>
        <taxon>Actinomycetota</taxon>
        <taxon>Actinomycetes</taxon>
        <taxon>Micrococcales</taxon>
        <taxon>Microbacteriaceae</taxon>
        <taxon>Pseudolysinimonas</taxon>
    </lineage>
</organism>
<reference evidence="6" key="2">
    <citation type="submission" date="2020-09" db="EMBL/GenBank/DDBJ databases">
        <authorList>
            <person name="Sun Q."/>
            <person name="Zhou Y."/>
        </authorList>
    </citation>
    <scope>NUCLEOTIDE SEQUENCE</scope>
    <source>
        <strain evidence="6">CGMCC 1.16548</strain>
    </source>
</reference>
<feature type="domain" description="Peptidase M10 metallopeptidase" evidence="5">
    <location>
        <begin position="155"/>
        <end position="221"/>
    </location>
</feature>
<evidence type="ECO:0000313" key="7">
    <source>
        <dbReference type="Proteomes" id="UP000617531"/>
    </source>
</evidence>
<dbReference type="GO" id="GO:0004222">
    <property type="term" value="F:metalloendopeptidase activity"/>
    <property type="evidence" value="ECO:0007669"/>
    <property type="project" value="InterPro"/>
</dbReference>
<proteinExistence type="predicted"/>
<dbReference type="GO" id="GO:0008270">
    <property type="term" value="F:zinc ion binding"/>
    <property type="evidence" value="ECO:0007669"/>
    <property type="project" value="InterPro"/>
</dbReference>
<dbReference type="RefSeq" id="WP_191282794.1">
    <property type="nucleotide sequence ID" value="NZ_BNAI01000002.1"/>
</dbReference>
<dbReference type="GO" id="GO:0006508">
    <property type="term" value="P:proteolysis"/>
    <property type="evidence" value="ECO:0007669"/>
    <property type="project" value="UniProtKB-KW"/>
</dbReference>
<keyword evidence="2" id="KW-0479">Metal-binding</keyword>
<reference evidence="6" key="1">
    <citation type="journal article" date="2014" name="Int. J. Syst. Evol. Microbiol.">
        <title>Complete genome sequence of Corynebacterium casei LMG S-19264T (=DSM 44701T), isolated from a smear-ripened cheese.</title>
        <authorList>
            <consortium name="US DOE Joint Genome Institute (JGI-PGF)"/>
            <person name="Walter F."/>
            <person name="Albersmeier A."/>
            <person name="Kalinowski J."/>
            <person name="Ruckert C."/>
        </authorList>
    </citation>
    <scope>NUCLEOTIDE SEQUENCE</scope>
    <source>
        <strain evidence="6">CGMCC 1.16548</strain>
    </source>
</reference>
<dbReference type="InterPro" id="IPR001818">
    <property type="entry name" value="Pept_M10_metallopeptidase"/>
</dbReference>
<evidence type="ECO:0000256" key="2">
    <source>
        <dbReference type="ARBA" id="ARBA00022723"/>
    </source>
</evidence>
<dbReference type="Pfam" id="PF00413">
    <property type="entry name" value="Peptidase_M10"/>
    <property type="match status" value="1"/>
</dbReference>
<dbReference type="AlphaFoldDB" id="A0A8J3GQA7"/>
<keyword evidence="4" id="KW-0862">Zinc</keyword>
<evidence type="ECO:0000256" key="1">
    <source>
        <dbReference type="ARBA" id="ARBA00022670"/>
    </source>
</evidence>
<protein>
    <recommendedName>
        <fullName evidence="5">Peptidase M10 metallopeptidase domain-containing protein</fullName>
    </recommendedName>
</protein>
<name>A0A8J3GQA7_9MICO</name>
<dbReference type="InterPro" id="IPR024079">
    <property type="entry name" value="MetalloPept_cat_dom_sf"/>
</dbReference>
<evidence type="ECO:0000259" key="5">
    <source>
        <dbReference type="Pfam" id="PF00413"/>
    </source>
</evidence>
<accession>A0A8J3GQA7</accession>
<dbReference type="GO" id="GO:0031012">
    <property type="term" value="C:extracellular matrix"/>
    <property type="evidence" value="ECO:0007669"/>
    <property type="project" value="InterPro"/>
</dbReference>
<keyword evidence="1" id="KW-0645">Protease</keyword>
<evidence type="ECO:0000256" key="4">
    <source>
        <dbReference type="ARBA" id="ARBA00022833"/>
    </source>
</evidence>
<sequence length="233" mass="23627">MSGSSLGGFVLGVAVTVALLNPLDWALPWDPWVDGLLTEIDGAVGAAADPVPPIGLVEGVDFSFLVDRTGTQVRWDCVSEISVATSGVVPPGTDPALETAVSRLREASGLPLVISASDQPADITVNYGPLGSSVGTMVLDEPSVLGVGGPSSVLGRIMHGDVLIRSDTPSADPATVIGVSVLMHEIGHALGLDHAAEGTDEIMAPAIRPDEDAELGDGDRWALAAIGCHGVAG</sequence>
<evidence type="ECO:0000256" key="3">
    <source>
        <dbReference type="ARBA" id="ARBA00022801"/>
    </source>
</evidence>
<dbReference type="SUPFAM" id="SSF55486">
    <property type="entry name" value="Metalloproteases ('zincins'), catalytic domain"/>
    <property type="match status" value="1"/>
</dbReference>
<comment type="caution">
    <text evidence="6">The sequence shown here is derived from an EMBL/GenBank/DDBJ whole genome shotgun (WGS) entry which is preliminary data.</text>
</comment>
<dbReference type="Gene3D" id="3.40.390.10">
    <property type="entry name" value="Collagenase (Catalytic Domain)"/>
    <property type="match status" value="1"/>
</dbReference>